<dbReference type="Gene3D" id="1.10.10.10">
    <property type="entry name" value="Winged helix-like DNA-binding domain superfamily/Winged helix DNA-binding domain"/>
    <property type="match status" value="1"/>
</dbReference>
<evidence type="ECO:0000256" key="5">
    <source>
        <dbReference type="ARBA" id="ARBA00023163"/>
    </source>
</evidence>
<keyword evidence="7" id="KW-0808">Transferase</keyword>
<evidence type="ECO:0000256" key="2">
    <source>
        <dbReference type="ARBA" id="ARBA00022898"/>
    </source>
</evidence>
<name>A0A6L5HVA6_9PSED</name>
<dbReference type="InterPro" id="IPR004839">
    <property type="entry name" value="Aminotransferase_I/II_large"/>
</dbReference>
<dbReference type="Pfam" id="PF00155">
    <property type="entry name" value="Aminotran_1_2"/>
    <property type="match status" value="1"/>
</dbReference>
<dbReference type="Proteomes" id="UP000478064">
    <property type="component" value="Unassembled WGS sequence"/>
</dbReference>
<evidence type="ECO:0000259" key="6">
    <source>
        <dbReference type="PROSITE" id="PS50949"/>
    </source>
</evidence>
<comment type="similarity">
    <text evidence="1">In the C-terminal section; belongs to the class-I pyridoxal-phosphate-dependent aminotransferase family.</text>
</comment>
<dbReference type="PANTHER" id="PTHR46577:SF1">
    <property type="entry name" value="HTH-TYPE TRANSCRIPTIONAL REGULATORY PROTEIN GABR"/>
    <property type="match status" value="1"/>
</dbReference>
<keyword evidence="2" id="KW-0663">Pyridoxal phosphate</keyword>
<dbReference type="InterPro" id="IPR000524">
    <property type="entry name" value="Tscrpt_reg_HTH_GntR"/>
</dbReference>
<dbReference type="GO" id="GO:0003677">
    <property type="term" value="F:DNA binding"/>
    <property type="evidence" value="ECO:0007669"/>
    <property type="project" value="UniProtKB-KW"/>
</dbReference>
<dbReference type="Gene3D" id="3.90.1150.10">
    <property type="entry name" value="Aspartate Aminotransferase, domain 1"/>
    <property type="match status" value="1"/>
</dbReference>
<dbReference type="SMART" id="SM00345">
    <property type="entry name" value="HTH_GNTR"/>
    <property type="match status" value="1"/>
</dbReference>
<dbReference type="RefSeq" id="WP_153374350.1">
    <property type="nucleotide sequence ID" value="NZ_WIVU01000035.1"/>
</dbReference>
<gene>
    <name evidence="7" type="ORF">GHO27_16685</name>
</gene>
<dbReference type="Gene3D" id="3.40.640.10">
    <property type="entry name" value="Type I PLP-dependent aspartate aminotransferase-like (Major domain)"/>
    <property type="match status" value="1"/>
</dbReference>
<dbReference type="GO" id="GO:0008483">
    <property type="term" value="F:transaminase activity"/>
    <property type="evidence" value="ECO:0007669"/>
    <property type="project" value="UniProtKB-KW"/>
</dbReference>
<accession>A0A6L5HVA6</accession>
<evidence type="ECO:0000256" key="3">
    <source>
        <dbReference type="ARBA" id="ARBA00023015"/>
    </source>
</evidence>
<dbReference type="GO" id="GO:0030170">
    <property type="term" value="F:pyridoxal phosphate binding"/>
    <property type="evidence" value="ECO:0007669"/>
    <property type="project" value="InterPro"/>
</dbReference>
<dbReference type="PANTHER" id="PTHR46577">
    <property type="entry name" value="HTH-TYPE TRANSCRIPTIONAL REGULATORY PROTEIN GABR"/>
    <property type="match status" value="1"/>
</dbReference>
<evidence type="ECO:0000256" key="4">
    <source>
        <dbReference type="ARBA" id="ARBA00023125"/>
    </source>
</evidence>
<evidence type="ECO:0000256" key="1">
    <source>
        <dbReference type="ARBA" id="ARBA00005384"/>
    </source>
</evidence>
<dbReference type="InterPro" id="IPR015421">
    <property type="entry name" value="PyrdxlP-dep_Trfase_major"/>
</dbReference>
<proteinExistence type="inferred from homology"/>
<dbReference type="InterPro" id="IPR036390">
    <property type="entry name" value="WH_DNA-bd_sf"/>
</dbReference>
<dbReference type="PROSITE" id="PS50949">
    <property type="entry name" value="HTH_GNTR"/>
    <property type="match status" value="1"/>
</dbReference>
<dbReference type="AlphaFoldDB" id="A0A6L5HVA6"/>
<evidence type="ECO:0000313" key="8">
    <source>
        <dbReference type="Proteomes" id="UP000478064"/>
    </source>
</evidence>
<keyword evidence="3" id="KW-0805">Transcription regulation</keyword>
<dbReference type="SUPFAM" id="SSF53383">
    <property type="entry name" value="PLP-dependent transferases"/>
    <property type="match status" value="1"/>
</dbReference>
<keyword evidence="5" id="KW-0804">Transcription</keyword>
<dbReference type="CDD" id="cd00609">
    <property type="entry name" value="AAT_like"/>
    <property type="match status" value="1"/>
</dbReference>
<dbReference type="GO" id="GO:0003700">
    <property type="term" value="F:DNA-binding transcription factor activity"/>
    <property type="evidence" value="ECO:0007669"/>
    <property type="project" value="InterPro"/>
</dbReference>
<keyword evidence="7" id="KW-0032">Aminotransferase</keyword>
<feature type="domain" description="HTH gntR-type" evidence="6">
    <location>
        <begin position="22"/>
        <end position="90"/>
    </location>
</feature>
<protein>
    <submittedName>
        <fullName evidence="7">Aminotransferase class I/II-fold pyridoxal phosphate-dependent enzyme</fullName>
    </submittedName>
</protein>
<dbReference type="InterPro" id="IPR051446">
    <property type="entry name" value="HTH_trans_reg/aminotransferase"/>
</dbReference>
<dbReference type="InterPro" id="IPR015422">
    <property type="entry name" value="PyrdxlP-dep_Trfase_small"/>
</dbReference>
<keyword evidence="4" id="KW-0238">DNA-binding</keyword>
<sequence length="474" mass="52592">MAVKTNIDMLSFLRESLAKGKGVKYKRLSDAIGDGILSGQFEPGRKLPPHRTLSDKLKVTIGTISRAYGELERLGLVVARVGDGTFVRKRGLDRKLDEGFRNFSEETPTFFDMSRNMYIPGSETDFLTQSLQVLAGNPSAIRDISQYTPDVGLPRYRAAGAEWLKQPDFTPTPEQVICVNGGQHGLVCSLMALLQAGDTMATEQLTYPGLITAARMLGIKLVGVETDEEGLLPSSLDAVCRNHRVSALFCTPTIQTPTAAVMSVTRREEVAKVCRDHNLLILEDDAYAVLMDDRPPPLCCFAPERTTLITSLSKTVPSGFRVGYLHAPLTLISRLSASLRSTCWMATPMSFELVTDWIENGTADLLRRQQVKEIRRRKMLVEHLLYGLEYKTHASSSHFWIPVPEPRRASEIESELKQQNYLVATAENFAVGHAVVPQFIRASVSNTSGSDQLLIEAFTTLTKSLSHTRERFSL</sequence>
<evidence type="ECO:0000313" key="7">
    <source>
        <dbReference type="EMBL" id="MQU07326.1"/>
    </source>
</evidence>
<dbReference type="CDD" id="cd07377">
    <property type="entry name" value="WHTH_GntR"/>
    <property type="match status" value="1"/>
</dbReference>
<dbReference type="Pfam" id="PF00392">
    <property type="entry name" value="GntR"/>
    <property type="match status" value="1"/>
</dbReference>
<dbReference type="InterPro" id="IPR036388">
    <property type="entry name" value="WH-like_DNA-bd_sf"/>
</dbReference>
<dbReference type="EMBL" id="WIVU01000035">
    <property type="protein sequence ID" value="MQU07326.1"/>
    <property type="molecule type" value="Genomic_DNA"/>
</dbReference>
<comment type="caution">
    <text evidence="7">The sequence shown here is derived from an EMBL/GenBank/DDBJ whole genome shotgun (WGS) entry which is preliminary data.</text>
</comment>
<dbReference type="InterPro" id="IPR015424">
    <property type="entry name" value="PyrdxlP-dep_Trfase"/>
</dbReference>
<dbReference type="SUPFAM" id="SSF46785">
    <property type="entry name" value="Winged helix' DNA-binding domain"/>
    <property type="match status" value="1"/>
</dbReference>
<reference evidence="7 8" key="1">
    <citation type="submission" date="2019-10" db="EMBL/GenBank/DDBJ databases">
        <title>Evaluation of single-gene subtyping targets for Pseudomonas.</title>
        <authorList>
            <person name="Reichler S.J."/>
            <person name="Orsi R.H."/>
            <person name="Wiedmann M."/>
            <person name="Martin N.H."/>
            <person name="Murphy S.I."/>
        </authorList>
    </citation>
    <scope>NUCLEOTIDE SEQUENCE [LARGE SCALE GENOMIC DNA]</scope>
    <source>
        <strain evidence="7 8">FSL R10-1637</strain>
    </source>
</reference>
<organism evidence="7 8">
    <name type="scientific">Pseudomonas helleri</name>
    <dbReference type="NCBI Taxonomy" id="1608996"/>
    <lineage>
        <taxon>Bacteria</taxon>
        <taxon>Pseudomonadati</taxon>
        <taxon>Pseudomonadota</taxon>
        <taxon>Gammaproteobacteria</taxon>
        <taxon>Pseudomonadales</taxon>
        <taxon>Pseudomonadaceae</taxon>
        <taxon>Pseudomonas</taxon>
    </lineage>
</organism>